<comment type="caution">
    <text evidence="1">The sequence shown here is derived from an EMBL/GenBank/DDBJ whole genome shotgun (WGS) entry which is preliminary data.</text>
</comment>
<sequence length="70" mass="7698">MDTRDADVPFDNSYKLASMAPNSIDRSPTDAVYDLGSHPLPSHEALSGSYRELCEYLSNKARLLVPTALL</sequence>
<name>A0ABQ9YXH4_9CRUS</name>
<keyword evidence="2" id="KW-1185">Reference proteome</keyword>
<dbReference type="Proteomes" id="UP001234178">
    <property type="component" value="Unassembled WGS sequence"/>
</dbReference>
<reference evidence="1 2" key="1">
    <citation type="journal article" date="2023" name="Nucleic Acids Res.">
        <title>The hologenome of Daphnia magna reveals possible DNA methylation and microbiome-mediated evolution of the host genome.</title>
        <authorList>
            <person name="Chaturvedi A."/>
            <person name="Li X."/>
            <person name="Dhandapani V."/>
            <person name="Marshall H."/>
            <person name="Kissane S."/>
            <person name="Cuenca-Cambronero M."/>
            <person name="Asole G."/>
            <person name="Calvet F."/>
            <person name="Ruiz-Romero M."/>
            <person name="Marangio P."/>
            <person name="Guigo R."/>
            <person name="Rago D."/>
            <person name="Mirbahai L."/>
            <person name="Eastwood N."/>
            <person name="Colbourne J.K."/>
            <person name="Zhou J."/>
            <person name="Mallon E."/>
            <person name="Orsini L."/>
        </authorList>
    </citation>
    <scope>NUCLEOTIDE SEQUENCE [LARGE SCALE GENOMIC DNA]</scope>
    <source>
        <strain evidence="1">LRV0_1</strain>
    </source>
</reference>
<dbReference type="EMBL" id="JAOYFB010000001">
    <property type="protein sequence ID" value="KAK4005349.1"/>
    <property type="molecule type" value="Genomic_DNA"/>
</dbReference>
<evidence type="ECO:0000313" key="2">
    <source>
        <dbReference type="Proteomes" id="UP001234178"/>
    </source>
</evidence>
<evidence type="ECO:0000313" key="1">
    <source>
        <dbReference type="EMBL" id="KAK4005349.1"/>
    </source>
</evidence>
<accession>A0ABQ9YXH4</accession>
<proteinExistence type="predicted"/>
<protein>
    <submittedName>
        <fullName evidence="1">Uncharacterized protein</fullName>
    </submittedName>
</protein>
<gene>
    <name evidence="1" type="ORF">OUZ56_007064</name>
</gene>
<organism evidence="1 2">
    <name type="scientific">Daphnia magna</name>
    <dbReference type="NCBI Taxonomy" id="35525"/>
    <lineage>
        <taxon>Eukaryota</taxon>
        <taxon>Metazoa</taxon>
        <taxon>Ecdysozoa</taxon>
        <taxon>Arthropoda</taxon>
        <taxon>Crustacea</taxon>
        <taxon>Branchiopoda</taxon>
        <taxon>Diplostraca</taxon>
        <taxon>Cladocera</taxon>
        <taxon>Anomopoda</taxon>
        <taxon>Daphniidae</taxon>
        <taxon>Daphnia</taxon>
    </lineage>
</organism>